<dbReference type="AlphaFoldDB" id="A0A4Y2DMY8"/>
<evidence type="ECO:0000313" key="1">
    <source>
        <dbReference type="EMBL" id="GBM18162.1"/>
    </source>
</evidence>
<dbReference type="EMBL" id="BGPR01000399">
    <property type="protein sequence ID" value="GBM18162.1"/>
    <property type="molecule type" value="Genomic_DNA"/>
</dbReference>
<keyword evidence="2" id="KW-1185">Reference proteome</keyword>
<dbReference type="Proteomes" id="UP000499080">
    <property type="component" value="Unassembled WGS sequence"/>
</dbReference>
<reference evidence="1 2" key="1">
    <citation type="journal article" date="2019" name="Sci. Rep.">
        <title>Orb-weaving spider Araneus ventricosus genome elucidates the spidroin gene catalogue.</title>
        <authorList>
            <person name="Kono N."/>
            <person name="Nakamura H."/>
            <person name="Ohtoshi R."/>
            <person name="Moran D.A.P."/>
            <person name="Shinohara A."/>
            <person name="Yoshida Y."/>
            <person name="Fujiwara M."/>
            <person name="Mori M."/>
            <person name="Tomita M."/>
            <person name="Arakawa K."/>
        </authorList>
    </citation>
    <scope>NUCLEOTIDE SEQUENCE [LARGE SCALE GENOMIC DNA]</scope>
</reference>
<proteinExistence type="predicted"/>
<sequence length="79" mass="8874">MVRQTRMGLEQALPPSPYFHTIPAGFILDGFNLNQAVYLRFSPETHDPLVPKAKFGHEATVSSTCESDIQGQIRQFRLA</sequence>
<protein>
    <submittedName>
        <fullName evidence="1">Uncharacterized protein</fullName>
    </submittedName>
</protein>
<accession>A0A4Y2DMY8</accession>
<gene>
    <name evidence="1" type="ORF">AVEN_151706_1</name>
</gene>
<name>A0A4Y2DMY8_ARAVE</name>
<comment type="caution">
    <text evidence="1">The sequence shown here is derived from an EMBL/GenBank/DDBJ whole genome shotgun (WGS) entry which is preliminary data.</text>
</comment>
<organism evidence="1 2">
    <name type="scientific">Araneus ventricosus</name>
    <name type="common">Orbweaver spider</name>
    <name type="synonym">Epeira ventricosa</name>
    <dbReference type="NCBI Taxonomy" id="182803"/>
    <lineage>
        <taxon>Eukaryota</taxon>
        <taxon>Metazoa</taxon>
        <taxon>Ecdysozoa</taxon>
        <taxon>Arthropoda</taxon>
        <taxon>Chelicerata</taxon>
        <taxon>Arachnida</taxon>
        <taxon>Araneae</taxon>
        <taxon>Araneomorphae</taxon>
        <taxon>Entelegynae</taxon>
        <taxon>Araneoidea</taxon>
        <taxon>Araneidae</taxon>
        <taxon>Araneus</taxon>
    </lineage>
</organism>
<evidence type="ECO:0000313" key="2">
    <source>
        <dbReference type="Proteomes" id="UP000499080"/>
    </source>
</evidence>